<keyword evidence="1 3" id="KW-0820">tRNA-binding</keyword>
<reference evidence="5" key="1">
    <citation type="journal article" date="2011" name="PLoS Biol.">
        <title>Gene gain and loss during evolution of obligate parasitism in the white rust pathogen of Arabidopsis thaliana.</title>
        <authorList>
            <person name="Kemen E."/>
            <person name="Gardiner A."/>
            <person name="Schultz-Larsen T."/>
            <person name="Kemen A.C."/>
            <person name="Balmuth A.L."/>
            <person name="Robert-Seilaniantz A."/>
            <person name="Bailey K."/>
            <person name="Holub E."/>
            <person name="Studholme D.J."/>
            <person name="Maclean D."/>
            <person name="Jones J.D."/>
        </authorList>
    </citation>
    <scope>NUCLEOTIDE SEQUENCE</scope>
</reference>
<evidence type="ECO:0000256" key="2">
    <source>
        <dbReference type="ARBA" id="ARBA00022884"/>
    </source>
</evidence>
<protein>
    <submittedName>
        <fullName evidence="5">Uncharacterized protein AlNc14C24G2424</fullName>
    </submittedName>
</protein>
<dbReference type="InterPro" id="IPR002547">
    <property type="entry name" value="tRNA-bd_dom"/>
</dbReference>
<name>F0W6C4_9STRA</name>
<reference evidence="5" key="2">
    <citation type="submission" date="2011-02" db="EMBL/GenBank/DDBJ databases">
        <authorList>
            <person name="MacLean D."/>
        </authorList>
    </citation>
    <scope>NUCLEOTIDE SEQUENCE</scope>
</reference>
<dbReference type="GO" id="GO:0000049">
    <property type="term" value="F:tRNA binding"/>
    <property type="evidence" value="ECO:0007669"/>
    <property type="project" value="UniProtKB-UniRule"/>
</dbReference>
<dbReference type="HOGENOM" id="CLU_009710_6_3_1"/>
<dbReference type="SUPFAM" id="SSF50249">
    <property type="entry name" value="Nucleic acid-binding proteins"/>
    <property type="match status" value="1"/>
</dbReference>
<evidence type="ECO:0000313" key="5">
    <source>
        <dbReference type="EMBL" id="CCA16668.1"/>
    </source>
</evidence>
<evidence type="ECO:0000256" key="3">
    <source>
        <dbReference type="PROSITE-ProRule" id="PRU00209"/>
    </source>
</evidence>
<dbReference type="AlphaFoldDB" id="F0W6C4"/>
<dbReference type="Gene3D" id="2.40.50.140">
    <property type="entry name" value="Nucleic acid-binding proteins"/>
    <property type="match status" value="1"/>
</dbReference>
<accession>F0W6C4</accession>
<dbReference type="EMBL" id="FR824069">
    <property type="protein sequence ID" value="CCA16668.1"/>
    <property type="molecule type" value="Genomic_DNA"/>
</dbReference>
<evidence type="ECO:0000256" key="1">
    <source>
        <dbReference type="ARBA" id="ARBA00022555"/>
    </source>
</evidence>
<evidence type="ECO:0000259" key="4">
    <source>
        <dbReference type="PROSITE" id="PS50886"/>
    </source>
</evidence>
<feature type="domain" description="TRNA-binding" evidence="4">
    <location>
        <begin position="8"/>
        <end position="110"/>
    </location>
</feature>
<dbReference type="PROSITE" id="PS50886">
    <property type="entry name" value="TRBD"/>
    <property type="match status" value="1"/>
</dbReference>
<dbReference type="InterPro" id="IPR012340">
    <property type="entry name" value="NA-bd_OB-fold"/>
</dbReference>
<organism evidence="5">
    <name type="scientific">Albugo laibachii Nc14</name>
    <dbReference type="NCBI Taxonomy" id="890382"/>
    <lineage>
        <taxon>Eukaryota</taxon>
        <taxon>Sar</taxon>
        <taxon>Stramenopiles</taxon>
        <taxon>Oomycota</taxon>
        <taxon>Peronosporomycetes</taxon>
        <taxon>Albuginales</taxon>
        <taxon>Albuginaceae</taxon>
        <taxon>Albugo</taxon>
    </lineage>
</organism>
<dbReference type="PANTHER" id="PTHR11586">
    <property type="entry name" value="TRNA-AMINOACYLATION COFACTOR ARC1 FAMILY MEMBER"/>
    <property type="match status" value="1"/>
</dbReference>
<dbReference type="InterPro" id="IPR051270">
    <property type="entry name" value="Tyrosine-tRNA_ligase_regulator"/>
</dbReference>
<sequence>MALGQSSLFANLDVRVGKVVEVKQHPNSEKHYIEKVQVGAEEFLEVVCEHQPYFTEEELLNRMVVILCNLRSTKIAKHRSRGLILMVGNGKGGMELVEPPQDASVGERIVAKGEDVIEPMTALALKKYKVWESVGKDIKTNKKHEVLYKGFYPLSTTSGKCKVESLENASLQAA</sequence>
<proteinExistence type="predicted"/>
<gene>
    <name evidence="5" type="primary">AlNc14C24G2424</name>
    <name evidence="5" type="ORF">ALNC14_028110</name>
</gene>
<keyword evidence="2 3" id="KW-0694">RNA-binding</keyword>
<dbReference type="PANTHER" id="PTHR11586:SF33">
    <property type="entry name" value="AMINOACYL TRNA SYNTHASE COMPLEX-INTERACTING MULTIFUNCTIONAL PROTEIN 1"/>
    <property type="match status" value="1"/>
</dbReference>
<dbReference type="Pfam" id="PF01588">
    <property type="entry name" value="tRNA_bind"/>
    <property type="match status" value="1"/>
</dbReference>